<proteinExistence type="predicted"/>
<protein>
    <submittedName>
        <fullName evidence="1">Uncharacterized protein</fullName>
    </submittedName>
</protein>
<reference evidence="1" key="2">
    <citation type="journal article" date="2015" name="Data Brief">
        <title>Shoot transcriptome of the giant reed, Arundo donax.</title>
        <authorList>
            <person name="Barrero R.A."/>
            <person name="Guerrero F.D."/>
            <person name="Moolhuijzen P."/>
            <person name="Goolsby J.A."/>
            <person name="Tidwell J."/>
            <person name="Bellgard S.E."/>
            <person name="Bellgard M.I."/>
        </authorList>
    </citation>
    <scope>NUCLEOTIDE SEQUENCE</scope>
    <source>
        <tissue evidence="1">Shoot tissue taken approximately 20 cm above the soil surface</tissue>
    </source>
</reference>
<organism evidence="1">
    <name type="scientific">Arundo donax</name>
    <name type="common">Giant reed</name>
    <name type="synonym">Donax arundinaceus</name>
    <dbReference type="NCBI Taxonomy" id="35708"/>
    <lineage>
        <taxon>Eukaryota</taxon>
        <taxon>Viridiplantae</taxon>
        <taxon>Streptophyta</taxon>
        <taxon>Embryophyta</taxon>
        <taxon>Tracheophyta</taxon>
        <taxon>Spermatophyta</taxon>
        <taxon>Magnoliopsida</taxon>
        <taxon>Liliopsida</taxon>
        <taxon>Poales</taxon>
        <taxon>Poaceae</taxon>
        <taxon>PACMAD clade</taxon>
        <taxon>Arundinoideae</taxon>
        <taxon>Arundineae</taxon>
        <taxon>Arundo</taxon>
    </lineage>
</organism>
<reference evidence="1" key="1">
    <citation type="submission" date="2014-09" db="EMBL/GenBank/DDBJ databases">
        <authorList>
            <person name="Magalhaes I.L.F."/>
            <person name="Oliveira U."/>
            <person name="Santos F.R."/>
            <person name="Vidigal T.H.D.A."/>
            <person name="Brescovit A.D."/>
            <person name="Santos A.J."/>
        </authorList>
    </citation>
    <scope>NUCLEOTIDE SEQUENCE</scope>
    <source>
        <tissue evidence="1">Shoot tissue taken approximately 20 cm above the soil surface</tissue>
    </source>
</reference>
<evidence type="ECO:0000313" key="1">
    <source>
        <dbReference type="EMBL" id="JAD72121.1"/>
    </source>
</evidence>
<accession>A0A0A9C9B2</accession>
<dbReference type="EMBL" id="GBRH01225774">
    <property type="protein sequence ID" value="JAD72121.1"/>
    <property type="molecule type" value="Transcribed_RNA"/>
</dbReference>
<dbReference type="AlphaFoldDB" id="A0A0A9C9B2"/>
<name>A0A0A9C9B2_ARUDO</name>
<sequence length="30" mass="3425">MQSFNMNLLTVQFIYRINYCLPASVVQCGA</sequence>